<reference evidence="7" key="2">
    <citation type="submission" date="2023-06" db="EMBL/GenBank/DDBJ databases">
        <authorList>
            <consortium name="Lawrence Berkeley National Laboratory"/>
            <person name="Haridas S."/>
            <person name="Hensen N."/>
            <person name="Bonometti L."/>
            <person name="Westerberg I."/>
            <person name="Brannstrom I.O."/>
            <person name="Guillou S."/>
            <person name="Cros-Aarteil S."/>
            <person name="Calhoun S."/>
            <person name="Kuo A."/>
            <person name="Mondo S."/>
            <person name="Pangilinan J."/>
            <person name="Riley R."/>
            <person name="Labutti K."/>
            <person name="Andreopoulos B."/>
            <person name="Lipzen A."/>
            <person name="Chen C."/>
            <person name="Yanf M."/>
            <person name="Daum C."/>
            <person name="Ng V."/>
            <person name="Clum A."/>
            <person name="Steindorff A."/>
            <person name="Ohm R."/>
            <person name="Martin F."/>
            <person name="Silar P."/>
            <person name="Natvig D."/>
            <person name="Lalanne C."/>
            <person name="Gautier V."/>
            <person name="Ament-Velasquez S.L."/>
            <person name="Kruys A."/>
            <person name="Hutchinson M.I."/>
            <person name="Powell A.J."/>
            <person name="Barry K."/>
            <person name="Miller A.N."/>
            <person name="Grigoriev I.V."/>
            <person name="Debuchy R."/>
            <person name="Gladieux P."/>
            <person name="Thoren M.H."/>
            <person name="Johannesson H."/>
        </authorList>
    </citation>
    <scope>NUCLEOTIDE SEQUENCE</scope>
    <source>
        <strain evidence="7">CBS 118394</strain>
    </source>
</reference>
<keyword evidence="2 4" id="KW-0863">Zinc-finger</keyword>
<feature type="region of interest" description="Disordered" evidence="5">
    <location>
        <begin position="1"/>
        <end position="46"/>
    </location>
</feature>
<keyword evidence="3" id="KW-0862">Zinc</keyword>
<feature type="compositionally biased region" description="Acidic residues" evidence="5">
    <location>
        <begin position="143"/>
        <end position="164"/>
    </location>
</feature>
<feature type="compositionally biased region" description="Basic and acidic residues" evidence="5">
    <location>
        <begin position="385"/>
        <end position="412"/>
    </location>
</feature>
<accession>A0AAE0IBM8</accession>
<comment type="caution">
    <text evidence="7">The sequence shown here is derived from an EMBL/GenBank/DDBJ whole genome shotgun (WGS) entry which is preliminary data.</text>
</comment>
<dbReference type="PROSITE" id="PS50016">
    <property type="entry name" value="ZF_PHD_2"/>
    <property type="match status" value="1"/>
</dbReference>
<evidence type="ECO:0000256" key="5">
    <source>
        <dbReference type="SAM" id="MobiDB-lite"/>
    </source>
</evidence>
<keyword evidence="8" id="KW-1185">Reference proteome</keyword>
<dbReference type="PANTHER" id="PTHR47636:SF1">
    <property type="entry name" value="TRANSCRIPTIONAL REGULATORY PROTEIN RCO1"/>
    <property type="match status" value="1"/>
</dbReference>
<keyword evidence="1" id="KW-0479">Metal-binding</keyword>
<feature type="compositionally biased region" description="Polar residues" evidence="5">
    <location>
        <begin position="645"/>
        <end position="655"/>
    </location>
</feature>
<sequence>MPAPVHSVNTRATRSRYSSPQLTPNGHGNGESGKAAPGSGSGAAVDAQRSFLQRWLEPPVQIKASFQDAGLVRHGVVENMAPLGTMPKAGTFKMTAHAAPSPAAPVAHPAALEQVRPPTKKIILKRPAPSTPTPAPVVAPAAPEEDETEEEEYHSTDAGEEYDGEGTPAPVSGLSRRSLASRGGDRDEEWATSKPSPSYKSASGRSMSRASIGNYAPIGSLPHAGSGNTSRFSEGRELCDRAVESAVDEALANFRYPTAWALRTLYDENFENDKIINMVERVFNQTADQDTLREFAKLISEKKKEGKKGNKGYYYFEGDEPNGRGTPRPPNPAPYGSLVKFDTSVLHLGVEHKPQPEPEQDTEPEVKPEPEREAQQVSEPLPEPLPEREPESEPAPESEREPEPEEEAKAEPEPQLQSEPPPPPQSETEPKPEPEPQPDREVHARKKRRSTRRPNSASKMALNGVNGKPKTDSPSRRRTRARSVSSSSSLSSARSLTPPVGIKEGDEDGETDQGDIFSVPPSRASPAAERERKRAHSNNAAAPQPITKRRRRSNAPRKNGNVSPSNPPPTSPTTQPSSTAQDSTTAQPPPHEQPYDMPAVLDAPQFPNQGSKKGSRSTNNGVVFPSKVGKLDENDPKVRLRQKAQKVTNRFTTETPAKVSNVRESQSREFDLPRLDFEEATAVAPPSRPRTAQAAVRATPTAPNARSTRSSRKRSHDELEEQASPTTLNFASEVPSTAANSRAGTPVLRAAKKPRTGLRVKTSPMKKKGGTLAGIPRASGERNSPVGNGGMAKEDDNDDYCSSCGGNGELICCDGCTRSFHFNCVDPPLVKDSMPVEWFCNVCRSARSPPGLPSHTGAFAALLERLDARNSSAFNLPADIRNYFEGVRTNADGEYEEIVAVIKPGRKKKSDEDQVPDFFRLRDAEGNAVICHNCHKSAEENRAIIPCSLCGLFWHLECLDPPLANPPVLRTWRCPCHVDDLLAKVPGALGPAHRFRKIKGAPVIKPAFSRGYVNNGYVEVDLDRSDEDESGWKNADSFGRIVRLPERGIKSDFLSHARVNRKGKPIPPLSDTIVQPPLDMRSLEEQQAAYNLAQLSGSGNSTVASLVDALLAEADPTIIALMARGNKKHLESGKLNGMDQQSLRAMLSQMEEMSGRIRRMLAPATPERLTSPQAAISITDSGSTARDLGARVPSLTNSQTTDAESENPQQPPVAPQHLQTKSNGKKDLDLPSPAATELPTINGDGDDLLNERKVSASGEVVNGGPRVKEEENPAAAKGVALAVDGIDDDDDNVIIMDSRPVVSRANSTSAVEMVDAENVMDLD</sequence>
<feature type="compositionally biased region" description="Basic and acidic residues" evidence="5">
    <location>
        <begin position="428"/>
        <end position="442"/>
    </location>
</feature>
<dbReference type="InterPro" id="IPR019786">
    <property type="entry name" value="Zinc_finger_PHD-type_CS"/>
</dbReference>
<feature type="compositionally biased region" description="Polar residues" evidence="5">
    <location>
        <begin position="1168"/>
        <end position="1184"/>
    </location>
</feature>
<feature type="compositionally biased region" description="Basic residues" evidence="5">
    <location>
        <begin position="753"/>
        <end position="769"/>
    </location>
</feature>
<dbReference type="Pfam" id="PF00628">
    <property type="entry name" value="PHD"/>
    <property type="match status" value="1"/>
</dbReference>
<proteinExistence type="predicted"/>
<feature type="compositionally biased region" description="Low complexity" evidence="5">
    <location>
        <begin position="172"/>
        <end position="182"/>
    </location>
</feature>
<dbReference type="InterPro" id="IPR011011">
    <property type="entry name" value="Znf_FYVE_PHD"/>
</dbReference>
<dbReference type="Gene3D" id="2.30.30.1150">
    <property type="match status" value="1"/>
</dbReference>
<evidence type="ECO:0000256" key="4">
    <source>
        <dbReference type="PROSITE-ProRule" id="PRU00146"/>
    </source>
</evidence>
<dbReference type="InterPro" id="IPR001965">
    <property type="entry name" value="Znf_PHD"/>
</dbReference>
<dbReference type="CDD" id="cd15534">
    <property type="entry name" value="PHD2_PHF12_Rco1"/>
    <property type="match status" value="1"/>
</dbReference>
<dbReference type="GO" id="GO:0008270">
    <property type="term" value="F:zinc ion binding"/>
    <property type="evidence" value="ECO:0007669"/>
    <property type="project" value="UniProtKB-KW"/>
</dbReference>
<feature type="compositionally biased region" description="Basic and acidic residues" evidence="5">
    <location>
        <begin position="629"/>
        <end position="638"/>
    </location>
</feature>
<feature type="compositionally biased region" description="Basic and acidic residues" evidence="5">
    <location>
        <begin position="364"/>
        <end position="374"/>
    </location>
</feature>
<feature type="compositionally biased region" description="Polar residues" evidence="5">
    <location>
        <begin position="606"/>
        <end position="621"/>
    </location>
</feature>
<feature type="region of interest" description="Disordered" evidence="5">
    <location>
        <begin position="124"/>
        <end position="205"/>
    </location>
</feature>
<feature type="domain" description="PHD-type" evidence="6">
    <location>
        <begin position="798"/>
        <end position="846"/>
    </location>
</feature>
<dbReference type="CDD" id="cd15535">
    <property type="entry name" value="PHD1_Rco1"/>
    <property type="match status" value="1"/>
</dbReference>
<feature type="region of interest" description="Disordered" evidence="5">
    <location>
        <begin position="1164"/>
        <end position="1247"/>
    </location>
</feature>
<dbReference type="EMBL" id="JAUEDM010000003">
    <property type="protein sequence ID" value="KAK3322168.1"/>
    <property type="molecule type" value="Genomic_DNA"/>
</dbReference>
<feature type="compositionally biased region" description="Basic and acidic residues" evidence="5">
    <location>
        <begin position="665"/>
        <end position="677"/>
    </location>
</feature>
<dbReference type="Gene3D" id="3.30.40.10">
    <property type="entry name" value="Zinc/RING finger domain, C3HC4 (zinc finger)"/>
    <property type="match status" value="1"/>
</dbReference>
<evidence type="ECO:0000313" key="7">
    <source>
        <dbReference type="EMBL" id="KAK3322168.1"/>
    </source>
</evidence>
<feature type="compositionally biased region" description="Low complexity" evidence="5">
    <location>
        <begin position="32"/>
        <end position="46"/>
    </location>
</feature>
<dbReference type="GO" id="GO:0006357">
    <property type="term" value="P:regulation of transcription by RNA polymerase II"/>
    <property type="evidence" value="ECO:0007669"/>
    <property type="project" value="TreeGrafter"/>
</dbReference>
<dbReference type="InterPro" id="IPR019787">
    <property type="entry name" value="Znf_PHD-finger"/>
</dbReference>
<dbReference type="SMART" id="SM00249">
    <property type="entry name" value="PHD"/>
    <property type="match status" value="2"/>
</dbReference>
<evidence type="ECO:0000256" key="3">
    <source>
        <dbReference type="ARBA" id="ARBA00022833"/>
    </source>
</evidence>
<dbReference type="InterPro" id="IPR052819">
    <property type="entry name" value="Chromatin_regulatory_protein"/>
</dbReference>
<feature type="region of interest" description="Disordered" evidence="5">
    <location>
        <begin position="308"/>
        <end position="727"/>
    </location>
</feature>
<dbReference type="InterPro" id="IPR013083">
    <property type="entry name" value="Znf_RING/FYVE/PHD"/>
</dbReference>
<feature type="compositionally biased region" description="Low complexity" evidence="5">
    <location>
        <begin position="482"/>
        <end position="498"/>
    </location>
</feature>
<protein>
    <recommendedName>
        <fullName evidence="6">PHD-type domain-containing protein</fullName>
    </recommendedName>
</protein>
<feature type="compositionally biased region" description="Polar residues" evidence="5">
    <location>
        <begin position="193"/>
        <end position="205"/>
    </location>
</feature>
<gene>
    <name evidence="7" type="ORF">B0H66DRAFT_192771</name>
</gene>
<organism evidence="7 8">
    <name type="scientific">Apodospora peruviana</name>
    <dbReference type="NCBI Taxonomy" id="516989"/>
    <lineage>
        <taxon>Eukaryota</taxon>
        <taxon>Fungi</taxon>
        <taxon>Dikarya</taxon>
        <taxon>Ascomycota</taxon>
        <taxon>Pezizomycotina</taxon>
        <taxon>Sordariomycetes</taxon>
        <taxon>Sordariomycetidae</taxon>
        <taxon>Sordariales</taxon>
        <taxon>Lasiosphaeriaceae</taxon>
        <taxon>Apodospora</taxon>
    </lineage>
</organism>
<feature type="compositionally biased region" description="Polar residues" evidence="5">
    <location>
        <begin position="7"/>
        <end position="26"/>
    </location>
</feature>
<reference evidence="7" key="1">
    <citation type="journal article" date="2023" name="Mol. Phylogenet. Evol.">
        <title>Genome-scale phylogeny and comparative genomics of the fungal order Sordariales.</title>
        <authorList>
            <person name="Hensen N."/>
            <person name="Bonometti L."/>
            <person name="Westerberg I."/>
            <person name="Brannstrom I.O."/>
            <person name="Guillou S."/>
            <person name="Cros-Aarteil S."/>
            <person name="Calhoun S."/>
            <person name="Haridas S."/>
            <person name="Kuo A."/>
            <person name="Mondo S."/>
            <person name="Pangilinan J."/>
            <person name="Riley R."/>
            <person name="LaButti K."/>
            <person name="Andreopoulos B."/>
            <person name="Lipzen A."/>
            <person name="Chen C."/>
            <person name="Yan M."/>
            <person name="Daum C."/>
            <person name="Ng V."/>
            <person name="Clum A."/>
            <person name="Steindorff A."/>
            <person name="Ohm R.A."/>
            <person name="Martin F."/>
            <person name="Silar P."/>
            <person name="Natvig D.O."/>
            <person name="Lalanne C."/>
            <person name="Gautier V."/>
            <person name="Ament-Velasquez S.L."/>
            <person name="Kruys A."/>
            <person name="Hutchinson M.I."/>
            <person name="Powell A.J."/>
            <person name="Barry K."/>
            <person name="Miller A.N."/>
            <person name="Grigoriev I.V."/>
            <person name="Debuchy R."/>
            <person name="Gladieux P."/>
            <person name="Hiltunen Thoren M."/>
            <person name="Johannesson H."/>
        </authorList>
    </citation>
    <scope>NUCLEOTIDE SEQUENCE</scope>
    <source>
        <strain evidence="7">CBS 118394</strain>
    </source>
</reference>
<dbReference type="GO" id="GO:0032221">
    <property type="term" value="C:Rpd3S complex"/>
    <property type="evidence" value="ECO:0007669"/>
    <property type="project" value="TreeGrafter"/>
</dbReference>
<name>A0AAE0IBM8_9PEZI</name>
<evidence type="ECO:0000256" key="1">
    <source>
        <dbReference type="ARBA" id="ARBA00022723"/>
    </source>
</evidence>
<evidence type="ECO:0000256" key="2">
    <source>
        <dbReference type="ARBA" id="ARBA00022771"/>
    </source>
</evidence>
<feature type="region of interest" description="Disordered" evidence="5">
    <location>
        <begin position="753"/>
        <end position="787"/>
    </location>
</feature>
<evidence type="ECO:0000259" key="6">
    <source>
        <dbReference type="PROSITE" id="PS50016"/>
    </source>
</evidence>
<feature type="compositionally biased region" description="Low complexity" evidence="5">
    <location>
        <begin position="572"/>
        <end position="586"/>
    </location>
</feature>
<dbReference type="SUPFAM" id="SSF57903">
    <property type="entry name" value="FYVE/PHD zinc finger"/>
    <property type="match status" value="2"/>
</dbReference>
<evidence type="ECO:0000313" key="8">
    <source>
        <dbReference type="Proteomes" id="UP001283341"/>
    </source>
</evidence>
<dbReference type="Proteomes" id="UP001283341">
    <property type="component" value="Unassembled WGS sequence"/>
</dbReference>
<dbReference type="PANTHER" id="PTHR47636">
    <property type="entry name" value="TRANSCRIPTIONAL REGULATORY PROTEIN RCO1"/>
    <property type="match status" value="1"/>
</dbReference>
<feature type="compositionally biased region" description="Polar residues" evidence="5">
    <location>
        <begin position="1194"/>
        <end position="1208"/>
    </location>
</feature>
<dbReference type="PROSITE" id="PS01359">
    <property type="entry name" value="ZF_PHD_1"/>
    <property type="match status" value="1"/>
</dbReference>
<feature type="compositionally biased region" description="Basic residues" evidence="5">
    <location>
        <begin position="443"/>
        <end position="452"/>
    </location>
</feature>